<evidence type="ECO:0000256" key="4">
    <source>
        <dbReference type="ARBA" id="ARBA00022989"/>
    </source>
</evidence>
<feature type="transmembrane region" description="Helical" evidence="8">
    <location>
        <begin position="6"/>
        <end position="30"/>
    </location>
</feature>
<dbReference type="InterPro" id="IPR036869">
    <property type="entry name" value="J_dom_sf"/>
</dbReference>
<keyword evidence="1 7" id="KW-1003">Cell membrane</keyword>
<dbReference type="Pfam" id="PF05099">
    <property type="entry name" value="TerB"/>
    <property type="match status" value="1"/>
</dbReference>
<evidence type="ECO:0000256" key="6">
    <source>
        <dbReference type="ARBA" id="ARBA00023186"/>
    </source>
</evidence>
<dbReference type="SUPFAM" id="SSF46565">
    <property type="entry name" value="Chaperone J-domain"/>
    <property type="match status" value="1"/>
</dbReference>
<comment type="domain">
    <text evidence="7">The transmembrane domain is a dimerization domain.</text>
</comment>
<gene>
    <name evidence="7 10" type="primary">djlA</name>
    <name evidence="10" type="ORF">VST7929_00400</name>
</gene>
<dbReference type="Gene3D" id="1.10.3680.10">
    <property type="entry name" value="TerB-like"/>
    <property type="match status" value="1"/>
</dbReference>
<dbReference type="InterPro" id="IPR029024">
    <property type="entry name" value="TerB-like"/>
</dbReference>
<keyword evidence="5 7" id="KW-0472">Membrane</keyword>
<keyword evidence="6 7" id="KW-0143">Chaperone</keyword>
<evidence type="ECO:0000256" key="5">
    <source>
        <dbReference type="ARBA" id="ARBA00023136"/>
    </source>
</evidence>
<dbReference type="CDD" id="cd07316">
    <property type="entry name" value="terB_like_DjlA"/>
    <property type="match status" value="1"/>
</dbReference>
<evidence type="ECO:0000259" key="9">
    <source>
        <dbReference type="PROSITE" id="PS50076"/>
    </source>
</evidence>
<dbReference type="PRINTS" id="PR00625">
    <property type="entry name" value="JDOMAIN"/>
</dbReference>
<keyword evidence="2 7" id="KW-0997">Cell inner membrane</keyword>
<keyword evidence="3 7" id="KW-0812">Transmembrane</keyword>
<reference evidence="10" key="1">
    <citation type="submission" date="2021-11" db="EMBL/GenBank/DDBJ databases">
        <authorList>
            <person name="Rodrigo-Torres L."/>
            <person name="Arahal R. D."/>
            <person name="Lucena T."/>
        </authorList>
    </citation>
    <scope>NUCLEOTIDE SEQUENCE</scope>
    <source>
        <strain evidence="10">CECT 7929</strain>
    </source>
</reference>
<dbReference type="Pfam" id="PF00226">
    <property type="entry name" value="DnaJ"/>
    <property type="match status" value="1"/>
</dbReference>
<feature type="domain" description="J" evidence="9">
    <location>
        <begin position="218"/>
        <end position="284"/>
    </location>
</feature>
<dbReference type="SMART" id="SM00271">
    <property type="entry name" value="DnaJ"/>
    <property type="match status" value="1"/>
</dbReference>
<accession>A0ABN8DN61</accession>
<feature type="topological domain" description="Cytoplasmic" evidence="7">
    <location>
        <begin position="29"/>
        <end position="284"/>
    </location>
</feature>
<dbReference type="HAMAP" id="MF_01153">
    <property type="entry name" value="DjlA"/>
    <property type="match status" value="1"/>
</dbReference>
<dbReference type="Gene3D" id="1.10.287.110">
    <property type="entry name" value="DnaJ domain"/>
    <property type="match status" value="1"/>
</dbReference>
<dbReference type="InterPro" id="IPR050817">
    <property type="entry name" value="DjlA_DnaK_co-chaperone"/>
</dbReference>
<dbReference type="PROSITE" id="PS50076">
    <property type="entry name" value="DNAJ_2"/>
    <property type="match status" value="1"/>
</dbReference>
<comment type="subcellular location">
    <subcellularLocation>
        <location evidence="7">Cell inner membrane</location>
        <topology evidence="7">Single-pass type III membrane protein</topology>
    </subcellularLocation>
</comment>
<evidence type="ECO:0000256" key="3">
    <source>
        <dbReference type="ARBA" id="ARBA00022692"/>
    </source>
</evidence>
<keyword evidence="11" id="KW-1185">Reference proteome</keyword>
<sequence>MWGRILGTLFGFILGRWIGAILGFMVGSYFDHANAKLYRFNSPFSGQPFGNNQQQSNDFFYAAFAVMGHIAKAKGRVSQKEIAVATALMDRMGLDAERRAKAQQAFREGKDPHFALNQVLQDLRQVCVGRHDLIQFFLELQISLAFADGEIHPNERAALYQIATQLGFSERQMAQHLRMREAAMRFQQNNFRSYYSQQQSQQQYQQADPRTARDQIADACTVLGVAADADGKTIKRAYRKLMSEHHPDKLVAKGLPPEMMEIAKEKAQEIQAAYEVLRKHHGIK</sequence>
<keyword evidence="4 7" id="KW-1133">Transmembrane helix</keyword>
<dbReference type="InterPro" id="IPR001623">
    <property type="entry name" value="DnaJ_domain"/>
</dbReference>
<protein>
    <recommendedName>
        <fullName evidence="7">Co-chaperone protein DjlA</fullName>
    </recommendedName>
</protein>
<evidence type="ECO:0000313" key="10">
    <source>
        <dbReference type="EMBL" id="CAH0532569.1"/>
    </source>
</evidence>
<dbReference type="NCBIfam" id="NF006948">
    <property type="entry name" value="PRK09430.1"/>
    <property type="match status" value="1"/>
</dbReference>
<evidence type="ECO:0000256" key="8">
    <source>
        <dbReference type="SAM" id="Phobius"/>
    </source>
</evidence>
<dbReference type="InterPro" id="IPR023749">
    <property type="entry name" value="DjlA"/>
</dbReference>
<organism evidence="10 11">
    <name type="scientific">Vibrio stylophorae</name>
    <dbReference type="NCBI Taxonomy" id="659351"/>
    <lineage>
        <taxon>Bacteria</taxon>
        <taxon>Pseudomonadati</taxon>
        <taxon>Pseudomonadota</taxon>
        <taxon>Gammaproteobacteria</taxon>
        <taxon>Vibrionales</taxon>
        <taxon>Vibrionaceae</taxon>
        <taxon>Vibrio</taxon>
    </lineage>
</organism>
<dbReference type="CDD" id="cd06257">
    <property type="entry name" value="DnaJ"/>
    <property type="match status" value="1"/>
</dbReference>
<proteinExistence type="inferred from homology"/>
<feature type="topological domain" description="Periplasmic" evidence="7">
    <location>
        <begin position="1"/>
        <end position="4"/>
    </location>
</feature>
<evidence type="ECO:0000256" key="2">
    <source>
        <dbReference type="ARBA" id="ARBA00022519"/>
    </source>
</evidence>
<evidence type="ECO:0000256" key="7">
    <source>
        <dbReference type="HAMAP-Rule" id="MF_01153"/>
    </source>
</evidence>
<dbReference type="PANTHER" id="PTHR24074">
    <property type="entry name" value="CO-CHAPERONE PROTEIN DJLA"/>
    <property type="match status" value="1"/>
</dbReference>
<comment type="subunit">
    <text evidence="7">Homodimer.</text>
</comment>
<evidence type="ECO:0000313" key="11">
    <source>
        <dbReference type="Proteomes" id="UP000838672"/>
    </source>
</evidence>
<dbReference type="Proteomes" id="UP000838672">
    <property type="component" value="Unassembled WGS sequence"/>
</dbReference>
<dbReference type="InterPro" id="IPR007791">
    <property type="entry name" value="DjlA_N"/>
</dbReference>
<evidence type="ECO:0000256" key="1">
    <source>
        <dbReference type="ARBA" id="ARBA00022475"/>
    </source>
</evidence>
<dbReference type="EMBL" id="CAKLDI010000001">
    <property type="protein sequence ID" value="CAH0532569.1"/>
    <property type="molecule type" value="Genomic_DNA"/>
</dbReference>
<name>A0ABN8DN61_9VIBR</name>
<comment type="caution">
    <text evidence="10">The sequence shown here is derived from an EMBL/GenBank/DDBJ whole genome shotgun (WGS) entry which is preliminary data.</text>
</comment>
<comment type="function">
    <text evidence="7">Regulatory DnaK co-chaperone. Direct interaction between DnaK and DjlA is needed for the induction of the wcaABCDE operon, involved in the synthesis of a colanic acid polysaccharide capsule, possibly through activation of the RcsB/RcsC phosphotransfer signaling pathway. The colanic acid capsule may help the bacterium survive conditions outside the host.</text>
</comment>